<evidence type="ECO:0000313" key="2">
    <source>
        <dbReference type="EMBL" id="TYR30842.1"/>
    </source>
</evidence>
<gene>
    <name evidence="2" type="ORF">FY036_15380</name>
</gene>
<dbReference type="PANTHER" id="PTHR11803">
    <property type="entry name" value="2-IMINOBUTANOATE/2-IMINOPROPANOATE DEAMINASE RIDA"/>
    <property type="match status" value="1"/>
</dbReference>
<evidence type="ECO:0000256" key="1">
    <source>
        <dbReference type="ARBA" id="ARBA00010552"/>
    </source>
</evidence>
<reference evidence="2 3" key="1">
    <citation type="submission" date="2019-08" db="EMBL/GenBank/DDBJ databases">
        <authorList>
            <person name="Seo Y.L."/>
        </authorList>
    </citation>
    <scope>NUCLEOTIDE SEQUENCE [LARGE SCALE GENOMIC DNA]</scope>
    <source>
        <strain evidence="2 3">MaA-C15</strain>
    </source>
</reference>
<proteinExistence type="inferred from homology"/>
<dbReference type="Pfam" id="PF01042">
    <property type="entry name" value="Ribonuc_L-PSP"/>
    <property type="match status" value="1"/>
</dbReference>
<comment type="caution">
    <text evidence="2">The sequence shown here is derived from an EMBL/GenBank/DDBJ whole genome shotgun (WGS) entry which is preliminary data.</text>
</comment>
<dbReference type="GO" id="GO:0019239">
    <property type="term" value="F:deaminase activity"/>
    <property type="evidence" value="ECO:0007669"/>
    <property type="project" value="TreeGrafter"/>
</dbReference>
<organism evidence="2 3">
    <name type="scientific">Neoaquamicrobium microcysteis</name>
    <dbReference type="NCBI Taxonomy" id="2682781"/>
    <lineage>
        <taxon>Bacteria</taxon>
        <taxon>Pseudomonadati</taxon>
        <taxon>Pseudomonadota</taxon>
        <taxon>Alphaproteobacteria</taxon>
        <taxon>Hyphomicrobiales</taxon>
        <taxon>Phyllobacteriaceae</taxon>
        <taxon>Neoaquamicrobium</taxon>
    </lineage>
</organism>
<dbReference type="CDD" id="cd00448">
    <property type="entry name" value="YjgF_YER057c_UK114_family"/>
    <property type="match status" value="1"/>
</dbReference>
<keyword evidence="3" id="KW-1185">Reference proteome</keyword>
<dbReference type="InterPro" id="IPR035959">
    <property type="entry name" value="RutC-like_sf"/>
</dbReference>
<dbReference type="Proteomes" id="UP000323258">
    <property type="component" value="Unassembled WGS sequence"/>
</dbReference>
<dbReference type="Gene3D" id="3.30.1330.40">
    <property type="entry name" value="RutC-like"/>
    <property type="match status" value="1"/>
</dbReference>
<sequence>MNRKFNPEGMNPPPFYSHGVEVQAGSRMVFVSGQVGMRPDGSVAEGIGEQATVAIANLTAVLAAGGMTPEDIVKTTIYLTDEADFEGFTGAAAPLLVQPPAAVTLVYVKALASPALRVEIEAIAAK</sequence>
<accession>A0A5D4GS19</accession>
<dbReference type="SUPFAM" id="SSF55298">
    <property type="entry name" value="YjgF-like"/>
    <property type="match status" value="1"/>
</dbReference>
<name>A0A5D4GS19_9HYPH</name>
<dbReference type="PANTHER" id="PTHR11803:SF58">
    <property type="entry name" value="PROTEIN HMF1-RELATED"/>
    <property type="match status" value="1"/>
</dbReference>
<dbReference type="OrthoDB" id="9799840at2"/>
<protein>
    <submittedName>
        <fullName evidence="2">RidA family protein</fullName>
    </submittedName>
</protein>
<dbReference type="InterPro" id="IPR006175">
    <property type="entry name" value="YjgF/YER057c/UK114"/>
</dbReference>
<dbReference type="AlphaFoldDB" id="A0A5D4GS19"/>
<comment type="similarity">
    <text evidence="1">Belongs to the RutC family.</text>
</comment>
<evidence type="ECO:0000313" key="3">
    <source>
        <dbReference type="Proteomes" id="UP000323258"/>
    </source>
</evidence>
<dbReference type="EMBL" id="VSZS01000065">
    <property type="protein sequence ID" value="TYR30842.1"/>
    <property type="molecule type" value="Genomic_DNA"/>
</dbReference>
<dbReference type="RefSeq" id="WP_148915643.1">
    <property type="nucleotide sequence ID" value="NZ_VSZS01000065.1"/>
</dbReference>
<dbReference type="GO" id="GO:0005829">
    <property type="term" value="C:cytosol"/>
    <property type="evidence" value="ECO:0007669"/>
    <property type="project" value="TreeGrafter"/>
</dbReference>
<reference evidence="2 3" key="2">
    <citation type="submission" date="2019-09" db="EMBL/GenBank/DDBJ databases">
        <title>Mesorhizobium sp. MaA-C15 isolated from Microcystis aeruginosa.</title>
        <authorList>
            <person name="Jeong S.E."/>
            <person name="Jin H.M."/>
            <person name="Jeon C.O."/>
        </authorList>
    </citation>
    <scope>NUCLEOTIDE SEQUENCE [LARGE SCALE GENOMIC DNA]</scope>
    <source>
        <strain evidence="2 3">MaA-C15</strain>
    </source>
</reference>